<evidence type="ECO:0000313" key="1">
    <source>
        <dbReference type="EMBL" id="CEK77577.1"/>
    </source>
</evidence>
<dbReference type="EMBL" id="HACG01030717">
    <property type="protein sequence ID" value="CEK77582.1"/>
    <property type="molecule type" value="Transcribed_RNA"/>
</dbReference>
<evidence type="ECO:0000313" key="2">
    <source>
        <dbReference type="EMBL" id="CEK77578.1"/>
    </source>
</evidence>
<reference evidence="3" key="1">
    <citation type="submission" date="2014-12" db="EMBL/GenBank/DDBJ databases">
        <title>Insight into the proteome of Arion vulgaris.</title>
        <authorList>
            <person name="Aradska J."/>
            <person name="Bulat T."/>
            <person name="Smidak R."/>
            <person name="Sarate P."/>
            <person name="Gangsoo J."/>
            <person name="Sialana F."/>
            <person name="Bilban M."/>
            <person name="Lubec G."/>
        </authorList>
    </citation>
    <scope>NUCLEOTIDE SEQUENCE</scope>
    <source>
        <tissue evidence="3">Skin</tissue>
    </source>
</reference>
<gene>
    <name evidence="3" type="primary">ORF105580</name>
    <name evidence="1" type="synonym">ORF105570</name>
    <name evidence="2" type="synonym">ORF105574</name>
    <name evidence="4" type="synonym">ORF105587</name>
</gene>
<accession>A0A0B7ACA6</accession>
<proteinExistence type="predicted"/>
<protein>
    <submittedName>
        <fullName evidence="3">Uncharacterized protein</fullName>
    </submittedName>
</protein>
<dbReference type="EMBL" id="HACG01030712">
    <property type="protein sequence ID" value="CEK77577.1"/>
    <property type="molecule type" value="Transcribed_RNA"/>
</dbReference>
<dbReference type="EMBL" id="HACG01030713">
    <property type="protein sequence ID" value="CEK77578.1"/>
    <property type="molecule type" value="Transcribed_RNA"/>
</dbReference>
<dbReference type="EMBL" id="HACG01030715">
    <property type="protein sequence ID" value="CEK77580.1"/>
    <property type="molecule type" value="Transcribed_RNA"/>
</dbReference>
<sequence>MIVFILSCCKQFLVSDNSCPEHGRTFYRKCVQDSKLENKWEKYIVYITEDNFSVIFNQTPTRR</sequence>
<dbReference type="AlphaFoldDB" id="A0A0B7ACA6"/>
<organism evidence="3">
    <name type="scientific">Arion vulgaris</name>
    <dbReference type="NCBI Taxonomy" id="1028688"/>
    <lineage>
        <taxon>Eukaryota</taxon>
        <taxon>Metazoa</taxon>
        <taxon>Spiralia</taxon>
        <taxon>Lophotrochozoa</taxon>
        <taxon>Mollusca</taxon>
        <taxon>Gastropoda</taxon>
        <taxon>Heterobranchia</taxon>
        <taxon>Euthyneura</taxon>
        <taxon>Panpulmonata</taxon>
        <taxon>Eupulmonata</taxon>
        <taxon>Stylommatophora</taxon>
        <taxon>Helicina</taxon>
        <taxon>Arionoidea</taxon>
        <taxon>Arionidae</taxon>
        <taxon>Arion</taxon>
    </lineage>
</organism>
<evidence type="ECO:0000313" key="4">
    <source>
        <dbReference type="EMBL" id="CEK77582.1"/>
    </source>
</evidence>
<evidence type="ECO:0000313" key="3">
    <source>
        <dbReference type="EMBL" id="CEK77580.1"/>
    </source>
</evidence>
<name>A0A0B7ACA6_9EUPU</name>